<dbReference type="EnsemblBacteria" id="ABA52481">
    <property type="protein sequence ID" value="ABA52481"/>
    <property type="gene ID" value="BURPS1710b_A2520"/>
</dbReference>
<dbReference type="KEGG" id="bpm:BURPS1710b_A2520"/>
<feature type="transmembrane region" description="Helical" evidence="8">
    <location>
        <begin position="210"/>
        <end position="229"/>
    </location>
</feature>
<feature type="transmembrane region" description="Helical" evidence="8">
    <location>
        <begin position="351"/>
        <end position="370"/>
    </location>
</feature>
<dbReference type="Pfam" id="PF00083">
    <property type="entry name" value="Sugar_tr"/>
    <property type="match status" value="2"/>
</dbReference>
<dbReference type="EMBL" id="CP000125">
    <property type="protein sequence ID" value="ABA52481.1"/>
    <property type="molecule type" value="Genomic_DNA"/>
</dbReference>
<feature type="transmembrane region" description="Helical" evidence="8">
    <location>
        <begin position="390"/>
        <end position="410"/>
    </location>
</feature>
<keyword evidence="2" id="KW-0813">Transport</keyword>
<evidence type="ECO:0000256" key="3">
    <source>
        <dbReference type="ARBA" id="ARBA00022475"/>
    </source>
</evidence>
<dbReference type="AlphaFoldDB" id="Q3JFI3"/>
<dbReference type="HOGENOM" id="CLU_001265_39_0_4"/>
<evidence type="ECO:0000256" key="1">
    <source>
        <dbReference type="ARBA" id="ARBA00004651"/>
    </source>
</evidence>
<dbReference type="InterPro" id="IPR051084">
    <property type="entry name" value="H+-coupled_symporters"/>
</dbReference>
<keyword evidence="6 8" id="KW-1133">Transmembrane helix</keyword>
<dbReference type="SUPFAM" id="SSF103473">
    <property type="entry name" value="MFS general substrate transporter"/>
    <property type="match status" value="1"/>
</dbReference>
<comment type="subcellular location">
    <subcellularLocation>
        <location evidence="1">Cell membrane</location>
        <topology evidence="1">Multi-pass membrane protein</topology>
    </subcellularLocation>
</comment>
<dbReference type="PANTHER" id="PTHR43528:SF1">
    <property type="entry name" value="ALPHA-KETOGLUTARATE PERMEASE"/>
    <property type="match status" value="1"/>
</dbReference>
<organism evidence="10 11">
    <name type="scientific">Burkholderia pseudomallei (strain 1710b)</name>
    <dbReference type="NCBI Taxonomy" id="320372"/>
    <lineage>
        <taxon>Bacteria</taxon>
        <taxon>Pseudomonadati</taxon>
        <taxon>Pseudomonadota</taxon>
        <taxon>Betaproteobacteria</taxon>
        <taxon>Burkholderiales</taxon>
        <taxon>Burkholderiaceae</taxon>
        <taxon>Burkholderia</taxon>
        <taxon>pseudomallei group</taxon>
    </lineage>
</organism>
<evidence type="ECO:0000256" key="8">
    <source>
        <dbReference type="SAM" id="Phobius"/>
    </source>
</evidence>
<dbReference type="PANTHER" id="PTHR43528">
    <property type="entry name" value="ALPHA-KETOGLUTARATE PERMEASE"/>
    <property type="match status" value="1"/>
</dbReference>
<feature type="transmembrane region" description="Helical" evidence="8">
    <location>
        <begin position="258"/>
        <end position="276"/>
    </location>
</feature>
<dbReference type="GO" id="GO:0015293">
    <property type="term" value="F:symporter activity"/>
    <property type="evidence" value="ECO:0007669"/>
    <property type="project" value="UniProtKB-KW"/>
</dbReference>
<sequence>MGPGRNGRGDRRRAPRALTDRYRRHADMTNKKPLSLTQIVLATSVGNALEWFDIAIYAFFAVHIAKNFFPTANETASMLLTFGSFGASYLVRPIGGMVLGAYADKRGRKAALMMSVGLMMIGTAIIAVIPPHASIGLLAPAGVFIARLIQGFSAGGEFGASTAMLIEHAPERRGLLASWQFTTQGLATLLASTFGFALAKLMPASELSAWGWRMPFFFGLLIGPAGLYLRRFLEDAADYTEAEHTATPVRDVLTRQKALLLTSIGALTVSTAVNYLLQYVPTFAIRELHLDASTGFAASIVAGLMLTLVTPFAGHLSDKIGRVKQMSTAALLLFVTGYPAFAYVVSHVSVAALFGLVAWLALLKAVYFGALPALMSEIFPTSTRATGISISYNIGVTVFGGFTPAIVIWLSSATGSKAAPSFYMMFTAVISLAALAAVSRGKEPLSSAGTAA</sequence>
<evidence type="ECO:0000313" key="10">
    <source>
        <dbReference type="EMBL" id="ABA52481.1"/>
    </source>
</evidence>
<keyword evidence="5" id="KW-0769">Symport</keyword>
<dbReference type="Gene3D" id="1.20.1250.20">
    <property type="entry name" value="MFS general substrate transporter like domains"/>
    <property type="match status" value="2"/>
</dbReference>
<evidence type="ECO:0000256" key="6">
    <source>
        <dbReference type="ARBA" id="ARBA00022989"/>
    </source>
</evidence>
<feature type="transmembrane region" description="Helical" evidence="8">
    <location>
        <begin position="135"/>
        <end position="154"/>
    </location>
</feature>
<feature type="transmembrane region" description="Helical" evidence="8">
    <location>
        <begin position="326"/>
        <end position="345"/>
    </location>
</feature>
<evidence type="ECO:0000313" key="11">
    <source>
        <dbReference type="Proteomes" id="UP000002700"/>
    </source>
</evidence>
<protein>
    <submittedName>
        <fullName evidence="10">Major facilitator family transporter</fullName>
    </submittedName>
</protein>
<accession>Q3JFI3</accession>
<feature type="domain" description="Major facilitator superfamily (MFS) profile" evidence="9">
    <location>
        <begin position="39"/>
        <end position="445"/>
    </location>
</feature>
<proteinExistence type="predicted"/>
<evidence type="ECO:0000256" key="4">
    <source>
        <dbReference type="ARBA" id="ARBA00022692"/>
    </source>
</evidence>
<dbReference type="Proteomes" id="UP000002700">
    <property type="component" value="Chromosome II"/>
</dbReference>
<keyword evidence="3" id="KW-1003">Cell membrane</keyword>
<feature type="transmembrane region" description="Helical" evidence="8">
    <location>
        <begin position="422"/>
        <end position="438"/>
    </location>
</feature>
<evidence type="ECO:0000259" key="9">
    <source>
        <dbReference type="PROSITE" id="PS50850"/>
    </source>
</evidence>
<feature type="transmembrane region" description="Helical" evidence="8">
    <location>
        <begin position="110"/>
        <end position="129"/>
    </location>
</feature>
<evidence type="ECO:0000256" key="5">
    <source>
        <dbReference type="ARBA" id="ARBA00022847"/>
    </source>
</evidence>
<dbReference type="InterPro" id="IPR036259">
    <property type="entry name" value="MFS_trans_sf"/>
</dbReference>
<reference evidence="10 11" key="1">
    <citation type="submission" date="2005-09" db="EMBL/GenBank/DDBJ databases">
        <authorList>
            <person name="Woods D.E."/>
            <person name="Nierman W.C."/>
        </authorList>
    </citation>
    <scope>NUCLEOTIDE SEQUENCE [LARGE SCALE GENOMIC DNA]</scope>
    <source>
        <strain evidence="10 11">1710b</strain>
    </source>
</reference>
<feature type="transmembrane region" description="Helical" evidence="8">
    <location>
        <begin position="39"/>
        <end position="60"/>
    </location>
</feature>
<evidence type="ECO:0000256" key="7">
    <source>
        <dbReference type="ARBA" id="ARBA00023136"/>
    </source>
</evidence>
<keyword evidence="4 8" id="KW-0812">Transmembrane</keyword>
<evidence type="ECO:0000256" key="2">
    <source>
        <dbReference type="ARBA" id="ARBA00022448"/>
    </source>
</evidence>
<feature type="transmembrane region" description="Helical" evidence="8">
    <location>
        <begin position="80"/>
        <end position="103"/>
    </location>
</feature>
<feature type="transmembrane region" description="Helical" evidence="8">
    <location>
        <begin position="296"/>
        <end position="314"/>
    </location>
</feature>
<name>Q3JFI3_BURP1</name>
<feature type="transmembrane region" description="Helical" evidence="8">
    <location>
        <begin position="175"/>
        <end position="198"/>
    </location>
</feature>
<dbReference type="PROSITE" id="PS50850">
    <property type="entry name" value="MFS"/>
    <property type="match status" value="1"/>
</dbReference>
<dbReference type="InterPro" id="IPR020846">
    <property type="entry name" value="MFS_dom"/>
</dbReference>
<keyword evidence="7 8" id="KW-0472">Membrane</keyword>
<gene>
    <name evidence="10" type="primary">proP</name>
    <name evidence="10" type="ordered locus">BURPS1710b_A2520</name>
</gene>
<dbReference type="GO" id="GO:0005886">
    <property type="term" value="C:plasma membrane"/>
    <property type="evidence" value="ECO:0007669"/>
    <property type="project" value="UniProtKB-SubCell"/>
</dbReference>
<dbReference type="InterPro" id="IPR005828">
    <property type="entry name" value="MFS_sugar_transport-like"/>
</dbReference>